<sequence length="261" mass="28643">MKQNPTERRPGILTVRPPDRQSRAPLSSARACLVVAILARSLDIPAVAGIEPRALDLANGTQVILDGGTGRMRIDPDPAEVDIILTLKHKLAEKKEADLARAHEPATTTDGHRVEVVANIGGLDDAKQSIPLGGEGVGLLRSEFLYLERQTAPTEDEQVQIYSDIATALDGRPMIIRTLDVGGDKPLPYLPMPREENPFLGIRGVRIGLEKPEILRTQVRAILRAGIGRKLRMMFPMIATIDEIRSVKGLVMEERAKVPRR</sequence>
<keyword evidence="6" id="KW-0460">Magnesium</keyword>
<dbReference type="Proteomes" id="UP000434044">
    <property type="component" value="Unassembled WGS sequence"/>
</dbReference>
<protein>
    <recommendedName>
        <fullName evidence="12">Phosphoenolpyruvate--protein phosphotransferase</fullName>
    </recommendedName>
</protein>
<dbReference type="InterPro" id="IPR015813">
    <property type="entry name" value="Pyrv/PenolPyrv_kinase-like_dom"/>
</dbReference>
<gene>
    <name evidence="10" type="ORF">GJ668_18860</name>
</gene>
<name>A0A6N8EFT4_9GAMM</name>
<dbReference type="Gene3D" id="3.20.20.60">
    <property type="entry name" value="Phosphoenolpyruvate-binding domains"/>
    <property type="match status" value="1"/>
</dbReference>
<feature type="domain" description="PEP-utilising enzyme mobile" evidence="8">
    <location>
        <begin position="35"/>
        <end position="70"/>
    </location>
</feature>
<dbReference type="GO" id="GO:0016301">
    <property type="term" value="F:kinase activity"/>
    <property type="evidence" value="ECO:0007669"/>
    <property type="project" value="UniProtKB-KW"/>
</dbReference>
<dbReference type="InterPro" id="IPR000121">
    <property type="entry name" value="PEP_util_C"/>
</dbReference>
<dbReference type="Pfam" id="PF00391">
    <property type="entry name" value="PEP-utilizers"/>
    <property type="match status" value="1"/>
</dbReference>
<keyword evidence="3" id="KW-0808">Transferase</keyword>
<dbReference type="SUPFAM" id="SSF52009">
    <property type="entry name" value="Phosphohistidine domain"/>
    <property type="match status" value="1"/>
</dbReference>
<dbReference type="InterPro" id="IPR036637">
    <property type="entry name" value="Phosphohistidine_dom_sf"/>
</dbReference>
<dbReference type="InterPro" id="IPR040442">
    <property type="entry name" value="Pyrv_kinase-like_dom_sf"/>
</dbReference>
<dbReference type="Pfam" id="PF02896">
    <property type="entry name" value="PEP-utilizers_C"/>
    <property type="match status" value="1"/>
</dbReference>
<dbReference type="GO" id="GO:0046872">
    <property type="term" value="F:metal ion binding"/>
    <property type="evidence" value="ECO:0007669"/>
    <property type="project" value="UniProtKB-KW"/>
</dbReference>
<evidence type="ECO:0000256" key="2">
    <source>
        <dbReference type="ARBA" id="ARBA00007837"/>
    </source>
</evidence>
<dbReference type="OrthoDB" id="9765468at2"/>
<evidence type="ECO:0000256" key="3">
    <source>
        <dbReference type="ARBA" id="ARBA00022679"/>
    </source>
</evidence>
<evidence type="ECO:0000259" key="8">
    <source>
        <dbReference type="Pfam" id="PF00391"/>
    </source>
</evidence>
<evidence type="ECO:0000256" key="4">
    <source>
        <dbReference type="ARBA" id="ARBA00022723"/>
    </source>
</evidence>
<dbReference type="InterPro" id="IPR008279">
    <property type="entry name" value="PEP-util_enz_mobile_dom"/>
</dbReference>
<dbReference type="AlphaFoldDB" id="A0A6N8EFT4"/>
<keyword evidence="11" id="KW-1185">Reference proteome</keyword>
<evidence type="ECO:0000313" key="10">
    <source>
        <dbReference type="EMBL" id="MTW23105.1"/>
    </source>
</evidence>
<evidence type="ECO:0000256" key="6">
    <source>
        <dbReference type="ARBA" id="ARBA00022842"/>
    </source>
</evidence>
<dbReference type="EMBL" id="WNKT01000075">
    <property type="protein sequence ID" value="MTW23105.1"/>
    <property type="molecule type" value="Genomic_DNA"/>
</dbReference>
<organism evidence="10 11">
    <name type="scientific">Allochromatium palmeri</name>
    <dbReference type="NCBI Taxonomy" id="231048"/>
    <lineage>
        <taxon>Bacteria</taxon>
        <taxon>Pseudomonadati</taxon>
        <taxon>Pseudomonadota</taxon>
        <taxon>Gammaproteobacteria</taxon>
        <taxon>Chromatiales</taxon>
        <taxon>Chromatiaceae</taxon>
        <taxon>Allochromatium</taxon>
    </lineage>
</organism>
<keyword evidence="4" id="KW-0479">Metal-binding</keyword>
<dbReference type="PANTHER" id="PTHR46244:SF6">
    <property type="entry name" value="PHOSPHOENOLPYRUVATE-PROTEIN PHOSPHOTRANSFERASE"/>
    <property type="match status" value="1"/>
</dbReference>
<evidence type="ECO:0000313" key="11">
    <source>
        <dbReference type="Proteomes" id="UP000434044"/>
    </source>
</evidence>
<evidence type="ECO:0008006" key="12">
    <source>
        <dbReference type="Google" id="ProtNLM"/>
    </source>
</evidence>
<reference evidence="10 11" key="1">
    <citation type="submission" date="2019-11" db="EMBL/GenBank/DDBJ databases">
        <title>Whole-genome sequence of the anaerobic purple sulfur bacterium Allochromatium palmeri DSM 15591.</title>
        <authorList>
            <person name="Kyndt J.A."/>
            <person name="Meyer T.E."/>
        </authorList>
    </citation>
    <scope>NUCLEOTIDE SEQUENCE [LARGE SCALE GENOMIC DNA]</scope>
    <source>
        <strain evidence="10 11">DSM 15591</strain>
    </source>
</reference>
<dbReference type="SUPFAM" id="SSF51621">
    <property type="entry name" value="Phosphoenolpyruvate/pyruvate domain"/>
    <property type="match status" value="1"/>
</dbReference>
<keyword evidence="5" id="KW-0418">Kinase</keyword>
<comment type="caution">
    <text evidence="10">The sequence shown here is derived from an EMBL/GenBank/DDBJ whole genome shotgun (WGS) entry which is preliminary data.</text>
</comment>
<proteinExistence type="inferred from homology"/>
<evidence type="ECO:0000256" key="5">
    <source>
        <dbReference type="ARBA" id="ARBA00022777"/>
    </source>
</evidence>
<dbReference type="InterPro" id="IPR050499">
    <property type="entry name" value="PEP-utilizing_PTS_enzyme"/>
</dbReference>
<evidence type="ECO:0000256" key="1">
    <source>
        <dbReference type="ARBA" id="ARBA00001946"/>
    </source>
</evidence>
<dbReference type="Gene3D" id="3.50.30.10">
    <property type="entry name" value="Phosphohistidine domain"/>
    <property type="match status" value="1"/>
</dbReference>
<evidence type="ECO:0000259" key="9">
    <source>
        <dbReference type="Pfam" id="PF02896"/>
    </source>
</evidence>
<comment type="similarity">
    <text evidence="2">Belongs to the PEP-utilizing enzyme family.</text>
</comment>
<feature type="compositionally biased region" description="Basic and acidic residues" evidence="7">
    <location>
        <begin position="1"/>
        <end position="10"/>
    </location>
</feature>
<comment type="cofactor">
    <cofactor evidence="1">
        <name>Mg(2+)</name>
        <dbReference type="ChEBI" id="CHEBI:18420"/>
    </cofactor>
</comment>
<feature type="region of interest" description="Disordered" evidence="7">
    <location>
        <begin position="1"/>
        <end position="24"/>
    </location>
</feature>
<feature type="domain" description="PEP-utilising enzyme C-terminal" evidence="9">
    <location>
        <begin position="102"/>
        <end position="259"/>
    </location>
</feature>
<accession>A0A6N8EFT4</accession>
<dbReference type="PANTHER" id="PTHR46244">
    <property type="entry name" value="PHOSPHOENOLPYRUVATE-PROTEIN PHOSPHOTRANSFERASE"/>
    <property type="match status" value="1"/>
</dbReference>
<evidence type="ECO:0000256" key="7">
    <source>
        <dbReference type="SAM" id="MobiDB-lite"/>
    </source>
</evidence>